<comment type="subcellular location">
    <subcellularLocation>
        <location evidence="1">Cell membrane</location>
        <topology evidence="1">Multi-pass membrane protein</topology>
    </subcellularLocation>
</comment>
<keyword evidence="5 8" id="KW-0812">Transmembrane</keyword>
<feature type="transmembrane region" description="Helical" evidence="8">
    <location>
        <begin position="86"/>
        <end position="107"/>
    </location>
</feature>
<feature type="transmembrane region" description="Helical" evidence="8">
    <location>
        <begin position="179"/>
        <end position="204"/>
    </location>
</feature>
<feature type="transmembrane region" description="Helical" evidence="8">
    <location>
        <begin position="396"/>
        <end position="419"/>
    </location>
</feature>
<comment type="similarity">
    <text evidence="2">Belongs to the BCCT transporter (TC 2.A.15) family.</text>
</comment>
<dbReference type="PANTHER" id="PTHR30047">
    <property type="entry name" value="HIGH-AFFINITY CHOLINE TRANSPORT PROTEIN-RELATED"/>
    <property type="match status" value="1"/>
</dbReference>
<evidence type="ECO:0000256" key="5">
    <source>
        <dbReference type="ARBA" id="ARBA00022692"/>
    </source>
</evidence>
<feature type="transmembrane region" description="Helical" evidence="8">
    <location>
        <begin position="440"/>
        <end position="459"/>
    </location>
</feature>
<protein>
    <submittedName>
        <fullName evidence="9">Glycine betaine transporter OpuD</fullName>
    </submittedName>
</protein>
<evidence type="ECO:0000256" key="4">
    <source>
        <dbReference type="ARBA" id="ARBA00022475"/>
    </source>
</evidence>
<dbReference type="KEGG" id="pbp:STSP1_01482"/>
<keyword evidence="6 8" id="KW-1133">Transmembrane helix</keyword>
<proteinExistence type="inferred from homology"/>
<evidence type="ECO:0000256" key="6">
    <source>
        <dbReference type="ARBA" id="ARBA00022989"/>
    </source>
</evidence>
<feature type="transmembrane region" description="Helical" evidence="8">
    <location>
        <begin position="7"/>
        <end position="27"/>
    </location>
</feature>
<reference evidence="10" key="1">
    <citation type="submission" date="2017-04" db="EMBL/GenBank/DDBJ databases">
        <title>Comparative genomics and description of representatives of a novel lineage of planctomycetes thriving in anoxic sediments.</title>
        <authorList>
            <person name="Spring S."/>
            <person name="Bunk B."/>
            <person name="Sproer C."/>
        </authorList>
    </citation>
    <scope>NUCLEOTIDE SEQUENCE [LARGE SCALE GENOMIC DNA]</scope>
    <source>
        <strain evidence="10">ST-PulAB-D4</strain>
    </source>
</reference>
<dbReference type="Pfam" id="PF02028">
    <property type="entry name" value="BCCT"/>
    <property type="match status" value="1"/>
</dbReference>
<feature type="transmembrane region" description="Helical" evidence="8">
    <location>
        <begin position="47"/>
        <end position="66"/>
    </location>
</feature>
<feature type="transmembrane region" description="Helical" evidence="8">
    <location>
        <begin position="258"/>
        <end position="278"/>
    </location>
</feature>
<dbReference type="STRING" id="1941349.STSP1_01482"/>
<dbReference type="PANTHER" id="PTHR30047:SF7">
    <property type="entry name" value="HIGH-AFFINITY CHOLINE TRANSPORT PROTEIN"/>
    <property type="match status" value="1"/>
</dbReference>
<sequence>MHFAKKNLVFIVSLISAGSLILIGAFSPSLLDKASGTVYQSIIDNFGWSYLIAAFFFLVFSICIAFSRFGSIKLGNDYEKPQYSYFGWFSMLFAAGMGIGIIFWGVAEPMSHYLNPPDYIDQQSGTAANFAMQYSFFHWGLQPWAVYITMSLSIAYFSFRRGMPTLISSCFYPLIGERIYGTLGYLIDILAVFATLFGIVTSLGLGAMQITSGLGSVFGFADSFGITVVIIAAATVLFLISSMTGLDKGIQILSKMNILLAILLLLFMFIVGPTSFIMNTFTNTLADYMSNLLDMSLSTNPFRSYQWTQTWTIFYWAWWISWSPFVGLFVASISRGRTIREFIIGALLVPTILSFAWFSVFGGSAFSLELGGAEIASVVSENVSAGLFEVYNHFPLSAGLSLVTVMLLGVFFVTSADSATYVLAMMTSNGKRSPSAGKKIVWGLTVSLTAVILLSSGGLHALRKMSIAAALPFTLIMLFMSWSLLKGLKYEYSQRNHEQIKKQIARSKGAQES</sequence>
<keyword evidence="10" id="KW-1185">Reference proteome</keyword>
<feature type="transmembrane region" description="Helical" evidence="8">
    <location>
        <begin position="141"/>
        <end position="159"/>
    </location>
</feature>
<evidence type="ECO:0000313" key="10">
    <source>
        <dbReference type="Proteomes" id="UP000193334"/>
    </source>
</evidence>
<name>A0A1W6LMT4_9BACT</name>
<gene>
    <name evidence="9" type="primary">opuD</name>
    <name evidence="9" type="ORF">STSP1_01482</name>
</gene>
<dbReference type="NCBIfam" id="TIGR00842">
    <property type="entry name" value="bcct"/>
    <property type="match status" value="1"/>
</dbReference>
<feature type="transmembrane region" description="Helical" evidence="8">
    <location>
        <begin position="313"/>
        <end position="330"/>
    </location>
</feature>
<keyword evidence="3" id="KW-0813">Transport</keyword>
<evidence type="ECO:0000256" key="1">
    <source>
        <dbReference type="ARBA" id="ARBA00004651"/>
    </source>
</evidence>
<dbReference type="InterPro" id="IPR000060">
    <property type="entry name" value="BCCT_transptr"/>
</dbReference>
<dbReference type="EMBL" id="CP021023">
    <property type="protein sequence ID" value="ARN57087.1"/>
    <property type="molecule type" value="Genomic_DNA"/>
</dbReference>
<dbReference type="AlphaFoldDB" id="A0A1W6LMT4"/>
<dbReference type="GO" id="GO:0005886">
    <property type="term" value="C:plasma membrane"/>
    <property type="evidence" value="ECO:0007669"/>
    <property type="project" value="UniProtKB-SubCell"/>
</dbReference>
<dbReference type="RefSeq" id="WP_085755763.1">
    <property type="nucleotide sequence ID" value="NZ_CP021023.1"/>
</dbReference>
<feature type="transmembrane region" description="Helical" evidence="8">
    <location>
        <begin position="465"/>
        <end position="485"/>
    </location>
</feature>
<dbReference type="Proteomes" id="UP000193334">
    <property type="component" value="Chromosome"/>
</dbReference>
<evidence type="ECO:0000256" key="3">
    <source>
        <dbReference type="ARBA" id="ARBA00022448"/>
    </source>
</evidence>
<evidence type="ECO:0000256" key="7">
    <source>
        <dbReference type="ARBA" id="ARBA00023136"/>
    </source>
</evidence>
<dbReference type="GO" id="GO:0022857">
    <property type="term" value="F:transmembrane transporter activity"/>
    <property type="evidence" value="ECO:0007669"/>
    <property type="project" value="InterPro"/>
</dbReference>
<organism evidence="9 10">
    <name type="scientific">Sedimentisphaera salicampi</name>
    <dbReference type="NCBI Taxonomy" id="1941349"/>
    <lineage>
        <taxon>Bacteria</taxon>
        <taxon>Pseudomonadati</taxon>
        <taxon>Planctomycetota</taxon>
        <taxon>Phycisphaerae</taxon>
        <taxon>Sedimentisphaerales</taxon>
        <taxon>Sedimentisphaeraceae</taxon>
        <taxon>Sedimentisphaera</taxon>
    </lineage>
</organism>
<feature type="transmembrane region" description="Helical" evidence="8">
    <location>
        <begin position="224"/>
        <end position="246"/>
    </location>
</feature>
<feature type="transmembrane region" description="Helical" evidence="8">
    <location>
        <begin position="342"/>
        <end position="360"/>
    </location>
</feature>
<evidence type="ECO:0000313" key="9">
    <source>
        <dbReference type="EMBL" id="ARN57087.1"/>
    </source>
</evidence>
<evidence type="ECO:0000256" key="2">
    <source>
        <dbReference type="ARBA" id="ARBA00005658"/>
    </source>
</evidence>
<keyword evidence="4" id="KW-1003">Cell membrane</keyword>
<keyword evidence="7 8" id="KW-0472">Membrane</keyword>
<evidence type="ECO:0000256" key="8">
    <source>
        <dbReference type="SAM" id="Phobius"/>
    </source>
</evidence>
<accession>A0A1W6LMT4</accession>